<gene>
    <name evidence="3" type="ORF">KHLLAP_LOCUS298</name>
</gene>
<dbReference type="GO" id="GO:0016747">
    <property type="term" value="F:acyltransferase activity, transferring groups other than amino-acyl groups"/>
    <property type="evidence" value="ECO:0007669"/>
    <property type="project" value="InterPro"/>
</dbReference>
<keyword evidence="4" id="KW-1185">Reference proteome</keyword>
<dbReference type="AlphaFoldDB" id="A0AAI8YCL3"/>
<proteinExistence type="predicted"/>
<dbReference type="InterPro" id="IPR000182">
    <property type="entry name" value="GNAT_dom"/>
</dbReference>
<feature type="domain" description="N-acetyltransferase" evidence="2">
    <location>
        <begin position="45"/>
        <end position="228"/>
    </location>
</feature>
<dbReference type="EMBL" id="CAUWAG010000003">
    <property type="protein sequence ID" value="CAJ2499830.1"/>
    <property type="molecule type" value="Genomic_DNA"/>
</dbReference>
<sequence length="237" mass="26169">MAAESPPGISPPPPAPSSKIKITTTLPTRPLPPNAQRAPILTPRLVIRPFAPTDLDGIHALRSQPEVMQWTSVGRPDRDRAETQAFMDRYLPPNEGRSYDFVMCDRATGRVLGTGGMHKMECLELGWPEVGYMFRKEAWGRGLATEFLTAWTEAWWALPRSVVEVEVDADSVAGLEAGPGTQLPEMVSAMAESNNPGSIRVLEKAGFRSFKTWKEPDSRPGFENLDVELIGFALQRP</sequence>
<feature type="region of interest" description="Disordered" evidence="1">
    <location>
        <begin position="1"/>
        <end position="36"/>
    </location>
</feature>
<comment type="caution">
    <text evidence="3">The sequence shown here is derived from an EMBL/GenBank/DDBJ whole genome shotgun (WGS) entry which is preliminary data.</text>
</comment>
<dbReference type="InterPro" id="IPR016181">
    <property type="entry name" value="Acyl_CoA_acyltransferase"/>
</dbReference>
<evidence type="ECO:0000256" key="1">
    <source>
        <dbReference type="SAM" id="MobiDB-lite"/>
    </source>
</evidence>
<evidence type="ECO:0000313" key="4">
    <source>
        <dbReference type="Proteomes" id="UP001295740"/>
    </source>
</evidence>
<dbReference type="PANTHER" id="PTHR43792:SF1">
    <property type="entry name" value="N-ACETYLTRANSFERASE DOMAIN-CONTAINING PROTEIN"/>
    <property type="match status" value="1"/>
</dbReference>
<dbReference type="PROSITE" id="PS51186">
    <property type="entry name" value="GNAT"/>
    <property type="match status" value="1"/>
</dbReference>
<protein>
    <submittedName>
        <fullName evidence="3">Uu.00g026830.m01.CDS01</fullName>
    </submittedName>
</protein>
<accession>A0AAI8YCL3</accession>
<evidence type="ECO:0000313" key="3">
    <source>
        <dbReference type="EMBL" id="CAJ2499830.1"/>
    </source>
</evidence>
<evidence type="ECO:0000259" key="2">
    <source>
        <dbReference type="PROSITE" id="PS51186"/>
    </source>
</evidence>
<dbReference type="PANTHER" id="PTHR43792">
    <property type="entry name" value="GNAT FAMILY, PUTATIVE (AFU_ORTHOLOGUE AFUA_3G00765)-RELATED-RELATED"/>
    <property type="match status" value="1"/>
</dbReference>
<name>A0AAI8YCL3_9PEZI</name>
<dbReference type="SUPFAM" id="SSF55729">
    <property type="entry name" value="Acyl-CoA N-acyltransferases (Nat)"/>
    <property type="match status" value="1"/>
</dbReference>
<dbReference type="Gene3D" id="3.40.630.30">
    <property type="match status" value="1"/>
</dbReference>
<reference evidence="3" key="1">
    <citation type="submission" date="2023-10" db="EMBL/GenBank/DDBJ databases">
        <authorList>
            <person name="Hackl T."/>
        </authorList>
    </citation>
    <scope>NUCLEOTIDE SEQUENCE</scope>
</reference>
<dbReference type="Proteomes" id="UP001295740">
    <property type="component" value="Unassembled WGS sequence"/>
</dbReference>
<organism evidence="3 4">
    <name type="scientific">Anthostomella pinea</name>
    <dbReference type="NCBI Taxonomy" id="933095"/>
    <lineage>
        <taxon>Eukaryota</taxon>
        <taxon>Fungi</taxon>
        <taxon>Dikarya</taxon>
        <taxon>Ascomycota</taxon>
        <taxon>Pezizomycotina</taxon>
        <taxon>Sordariomycetes</taxon>
        <taxon>Xylariomycetidae</taxon>
        <taxon>Xylariales</taxon>
        <taxon>Xylariaceae</taxon>
        <taxon>Anthostomella</taxon>
    </lineage>
</organism>
<dbReference type="Pfam" id="PF13302">
    <property type="entry name" value="Acetyltransf_3"/>
    <property type="match status" value="1"/>
</dbReference>
<dbReference type="InterPro" id="IPR051531">
    <property type="entry name" value="N-acetyltransferase"/>
</dbReference>